<reference evidence="1 2" key="1">
    <citation type="submission" date="2023-08" db="EMBL/GenBank/DDBJ databases">
        <title>Implementing the SeqCode for naming new Mesorhizobium species isolated from Vachellia karroo root nodules.</title>
        <authorList>
            <person name="Van Lill M."/>
        </authorList>
    </citation>
    <scope>NUCLEOTIDE SEQUENCE [LARGE SCALE GENOMIC DNA]</scope>
    <source>
        <strain evidence="1 2">MSK 1335</strain>
    </source>
</reference>
<comment type="caution">
    <text evidence="1">The sequence shown here is derived from an EMBL/GenBank/DDBJ whole genome shotgun (WGS) entry which is preliminary data.</text>
</comment>
<dbReference type="RefSeq" id="WP_320236974.1">
    <property type="nucleotide sequence ID" value="NZ_JAVIJF010000037.1"/>
</dbReference>
<keyword evidence="2" id="KW-1185">Reference proteome</keyword>
<proteinExistence type="predicted"/>
<dbReference type="SUPFAM" id="SSF52151">
    <property type="entry name" value="FabD/lysophospholipase-like"/>
    <property type="match status" value="1"/>
</dbReference>
<dbReference type="InterPro" id="IPR016035">
    <property type="entry name" value="Acyl_Trfase/lysoPLipase"/>
</dbReference>
<gene>
    <name evidence="1" type="ORF">RFM68_32135</name>
</gene>
<dbReference type="Proteomes" id="UP001276840">
    <property type="component" value="Unassembled WGS sequence"/>
</dbReference>
<evidence type="ECO:0000313" key="1">
    <source>
        <dbReference type="EMBL" id="MDX8529111.1"/>
    </source>
</evidence>
<accession>A0ABU4ZUM2</accession>
<evidence type="ECO:0008006" key="3">
    <source>
        <dbReference type="Google" id="ProtNLM"/>
    </source>
</evidence>
<organism evidence="1 2">
    <name type="scientific">Mesorhizobium montanum</name>
    <dbReference type="NCBI Taxonomy" id="3072323"/>
    <lineage>
        <taxon>Bacteria</taxon>
        <taxon>Pseudomonadati</taxon>
        <taxon>Pseudomonadota</taxon>
        <taxon>Alphaproteobacteria</taxon>
        <taxon>Hyphomicrobiales</taxon>
        <taxon>Phyllobacteriaceae</taxon>
        <taxon>Mesorhizobium</taxon>
    </lineage>
</organism>
<protein>
    <recommendedName>
        <fullName evidence="3">PNPLA domain-containing protein</fullName>
    </recommendedName>
</protein>
<dbReference type="Gene3D" id="3.40.1090.10">
    <property type="entry name" value="Cytosolic phospholipase A2 catalytic domain"/>
    <property type="match status" value="1"/>
</dbReference>
<sequence length="286" mass="30750">MHVQSTGAVAQQAIISGATHELEERRPVDVVLASDVHGAFAWGVLDRLLDEQGFVFDTITASGFAAVEAAVLVYGLGLGGRRGARTALANFWRRVSHASMLAADRTDLLRSILEQSIDIEQIRTGRCPVKLCILAVNSRTDALKIFTGSQLSIDAIVAAAAVPFLLPAVEIGGDSYWGDGDVSALPAAPSVEACHRLIVAGQPRTCATSCTGRQPGADCSMTCTQARTIIDVRHRAGAALLLRPWVDWGELTDMRDRGRQSAGDWLLIHLPDIKQRPAVDCKTRYI</sequence>
<name>A0ABU4ZUM2_9HYPH</name>
<dbReference type="EMBL" id="JAVIJF010000037">
    <property type="protein sequence ID" value="MDX8529111.1"/>
    <property type="molecule type" value="Genomic_DNA"/>
</dbReference>
<evidence type="ECO:0000313" key="2">
    <source>
        <dbReference type="Proteomes" id="UP001276840"/>
    </source>
</evidence>